<dbReference type="Proteomes" id="UP000886124">
    <property type="component" value="Unassembled WGS sequence"/>
</dbReference>
<dbReference type="InterPro" id="IPR018220">
    <property type="entry name" value="Adenylosuccin_syn_GTP-bd"/>
</dbReference>
<dbReference type="SUPFAM" id="SSF52540">
    <property type="entry name" value="P-loop containing nucleoside triphosphate hydrolases"/>
    <property type="match status" value="1"/>
</dbReference>
<dbReference type="UniPathway" id="UPA00075">
    <property type="reaction ID" value="UER00335"/>
</dbReference>
<evidence type="ECO:0000256" key="3">
    <source>
        <dbReference type="ARBA" id="ARBA00022741"/>
    </source>
</evidence>
<gene>
    <name evidence="8" type="ORF">ENJ89_00820</name>
</gene>
<dbReference type="GO" id="GO:0046040">
    <property type="term" value="P:IMP metabolic process"/>
    <property type="evidence" value="ECO:0007669"/>
    <property type="project" value="TreeGrafter"/>
</dbReference>
<keyword evidence="6 7" id="KW-0342">GTP-binding</keyword>
<accession>A0A7V5PN41</accession>
<dbReference type="GO" id="GO:0005737">
    <property type="term" value="C:cytoplasm"/>
    <property type="evidence" value="ECO:0007669"/>
    <property type="project" value="TreeGrafter"/>
</dbReference>
<reference evidence="8" key="1">
    <citation type="journal article" date="2020" name="mSystems">
        <title>Genome- and Community-Level Interaction Insights into Carbon Utilization and Element Cycling Functions of Hydrothermarchaeota in Hydrothermal Sediment.</title>
        <authorList>
            <person name="Zhou Z."/>
            <person name="Liu Y."/>
            <person name="Xu W."/>
            <person name="Pan J."/>
            <person name="Luo Z.H."/>
            <person name="Li M."/>
        </authorList>
    </citation>
    <scope>NUCLEOTIDE SEQUENCE [LARGE SCALE GENOMIC DNA]</scope>
    <source>
        <strain evidence="8">HyVt-527</strain>
    </source>
</reference>
<evidence type="ECO:0000313" key="8">
    <source>
        <dbReference type="EMBL" id="HHJ51710.1"/>
    </source>
</evidence>
<evidence type="ECO:0000256" key="4">
    <source>
        <dbReference type="ARBA" id="ARBA00022755"/>
    </source>
</evidence>
<feature type="non-terminal residue" evidence="8">
    <location>
        <position position="92"/>
    </location>
</feature>
<dbReference type="EC" id="6.3.4.4" evidence="7"/>
<dbReference type="Gene3D" id="3.40.440.10">
    <property type="entry name" value="Adenylosuccinate Synthetase, subunit A, domain 1"/>
    <property type="match status" value="1"/>
</dbReference>
<dbReference type="GO" id="GO:0004019">
    <property type="term" value="F:adenylosuccinate synthase activity"/>
    <property type="evidence" value="ECO:0007669"/>
    <property type="project" value="UniProtKB-EC"/>
</dbReference>
<proteinExistence type="inferred from homology"/>
<evidence type="ECO:0000256" key="1">
    <source>
        <dbReference type="ARBA" id="ARBA00022598"/>
    </source>
</evidence>
<keyword evidence="1 7" id="KW-0436">Ligase</keyword>
<name>A0A7V5PN41_CALAY</name>
<organism evidence="8">
    <name type="scientific">Caldithrix abyssi</name>
    <dbReference type="NCBI Taxonomy" id="187145"/>
    <lineage>
        <taxon>Bacteria</taxon>
        <taxon>Pseudomonadati</taxon>
        <taxon>Calditrichota</taxon>
        <taxon>Calditrichia</taxon>
        <taxon>Calditrichales</taxon>
        <taxon>Calditrichaceae</taxon>
        <taxon>Caldithrix</taxon>
    </lineage>
</organism>
<dbReference type="GO" id="GO:0005525">
    <property type="term" value="F:GTP binding"/>
    <property type="evidence" value="ECO:0007669"/>
    <property type="project" value="UniProtKB-KW"/>
</dbReference>
<dbReference type="InterPro" id="IPR042109">
    <property type="entry name" value="Adenylosuccinate_synth_dom1"/>
</dbReference>
<dbReference type="SMART" id="SM00788">
    <property type="entry name" value="Adenylsucc_synt"/>
    <property type="match status" value="1"/>
</dbReference>
<dbReference type="GO" id="GO:0046872">
    <property type="term" value="F:metal ion binding"/>
    <property type="evidence" value="ECO:0007669"/>
    <property type="project" value="UniProtKB-KW"/>
</dbReference>
<sequence length="92" mass="9656">MATFIVLGAQWGDEGKGKIVDMLSANMDLVVRFQGGANAGHTVKIGDVQYVLHLIPGGIVSGRSVNIIGNGCVVDPLIFTEEVEYLQGKGVA</sequence>
<evidence type="ECO:0000256" key="6">
    <source>
        <dbReference type="ARBA" id="ARBA00023134"/>
    </source>
</evidence>
<evidence type="ECO:0000256" key="5">
    <source>
        <dbReference type="ARBA" id="ARBA00022842"/>
    </source>
</evidence>
<comment type="caution">
    <text evidence="8">The sequence shown here is derived from an EMBL/GenBank/DDBJ whole genome shotgun (WGS) entry which is preliminary data.</text>
</comment>
<dbReference type="AlphaFoldDB" id="A0A7V5PN41"/>
<comment type="pathway">
    <text evidence="7">Purine metabolism; AMP biosynthesis via de novo pathway; AMP from IMP: step 1/2.</text>
</comment>
<dbReference type="HAMAP" id="MF_00011">
    <property type="entry name" value="Adenylosucc_synth"/>
    <property type="match status" value="1"/>
</dbReference>
<protein>
    <recommendedName>
        <fullName evidence="7">Adenylosuccinate synthetase</fullName>
        <ecNumber evidence="7">6.3.4.4</ecNumber>
    </recommendedName>
</protein>
<dbReference type="GO" id="GO:0044208">
    <property type="term" value="P:'de novo' AMP biosynthetic process"/>
    <property type="evidence" value="ECO:0007669"/>
    <property type="project" value="UniProtKB-UniPathway"/>
</dbReference>
<keyword evidence="3 7" id="KW-0547">Nucleotide-binding</keyword>
<comment type="similarity">
    <text evidence="7">Belongs to the adenylosuccinate synthetase family.</text>
</comment>
<dbReference type="Pfam" id="PF00709">
    <property type="entry name" value="Adenylsucc_synt"/>
    <property type="match status" value="1"/>
</dbReference>
<dbReference type="PANTHER" id="PTHR11846">
    <property type="entry name" value="ADENYLOSUCCINATE SYNTHETASE"/>
    <property type="match status" value="1"/>
</dbReference>
<evidence type="ECO:0000256" key="2">
    <source>
        <dbReference type="ARBA" id="ARBA00022723"/>
    </source>
</evidence>
<keyword evidence="4 7" id="KW-0658">Purine biosynthesis</keyword>
<dbReference type="PROSITE" id="PS01266">
    <property type="entry name" value="ADENYLOSUCCIN_SYN_1"/>
    <property type="match status" value="1"/>
</dbReference>
<keyword evidence="5 7" id="KW-0460">Magnesium</keyword>
<evidence type="ECO:0000256" key="7">
    <source>
        <dbReference type="RuleBase" id="RU000520"/>
    </source>
</evidence>
<dbReference type="InterPro" id="IPR027417">
    <property type="entry name" value="P-loop_NTPase"/>
</dbReference>
<keyword evidence="2 7" id="KW-0479">Metal-binding</keyword>
<comment type="function">
    <text evidence="7">Plays an important role in the de novo pathway of purine nucleotide biosynthesis.</text>
</comment>
<dbReference type="InterPro" id="IPR001114">
    <property type="entry name" value="Adenylosuccinate_synthetase"/>
</dbReference>
<comment type="catalytic activity">
    <reaction evidence="7">
        <text>IMP + L-aspartate + GTP = N(6)-(1,2-dicarboxyethyl)-AMP + GDP + phosphate + 2 H(+)</text>
        <dbReference type="Rhea" id="RHEA:15753"/>
        <dbReference type="ChEBI" id="CHEBI:15378"/>
        <dbReference type="ChEBI" id="CHEBI:29991"/>
        <dbReference type="ChEBI" id="CHEBI:37565"/>
        <dbReference type="ChEBI" id="CHEBI:43474"/>
        <dbReference type="ChEBI" id="CHEBI:57567"/>
        <dbReference type="ChEBI" id="CHEBI:58053"/>
        <dbReference type="ChEBI" id="CHEBI:58189"/>
        <dbReference type="EC" id="6.3.4.4"/>
    </reaction>
</comment>
<dbReference type="EMBL" id="DROD01000057">
    <property type="protein sequence ID" value="HHJ51710.1"/>
    <property type="molecule type" value="Genomic_DNA"/>
</dbReference>
<dbReference type="PANTHER" id="PTHR11846:SF0">
    <property type="entry name" value="ADENYLOSUCCINATE SYNTHETASE"/>
    <property type="match status" value="1"/>
</dbReference>